<reference evidence="1" key="1">
    <citation type="submission" date="2015-07" db="EMBL/GenBank/DDBJ databases">
        <title>Adaptation to a free-living lifestyle via gene acquisitions in the diplomonad Trepomonas sp. PC1.</title>
        <authorList>
            <person name="Xu F."/>
            <person name="Jerlstrom-Hultqvist J."/>
            <person name="Kolisko M."/>
            <person name="Simpson A.G.B."/>
            <person name="Roger A.J."/>
            <person name="Svard S.G."/>
            <person name="Andersson J.O."/>
        </authorList>
    </citation>
    <scope>NUCLEOTIDE SEQUENCE</scope>
    <source>
        <strain evidence="1">PC1</strain>
    </source>
</reference>
<dbReference type="AlphaFoldDB" id="A0A146JWM4"/>
<gene>
    <name evidence="1" type="ORF">TPC1_31513</name>
</gene>
<feature type="non-terminal residue" evidence="1">
    <location>
        <position position="1"/>
    </location>
</feature>
<sequence length="341" mass="40362">YNMQQLKPFDYDKTDYFLYFVPIGHTGNFIYFPDNDTMQIVNKQYVFKSYLVKNMINKEVDLTGRLEVNYGYGITIVKFGSSIWRLIGLKLHYIATVESAYFSCYCCNFFVAEQKHFCGDRQGGFFEIDVKNKQLIKRQFSCAQFASRPMADKAYYYDFSGKTMEWNGETSTCIKDSNSEFYCLGCIYFSKNQLLKCFDGNKLEDQELLQPKEERAKQIDENEEEYSESETEVQKESILGKYGLILPKSEIGDYYNIVENYMKNFVDQHINSPDYIETELDLMFDFIRVFKKRLQPNVQIVNKLLLIRKRQHETEHRNCYLVQRLKECVDLNESIFQNGNE</sequence>
<organism evidence="1">
    <name type="scientific">Trepomonas sp. PC1</name>
    <dbReference type="NCBI Taxonomy" id="1076344"/>
    <lineage>
        <taxon>Eukaryota</taxon>
        <taxon>Metamonada</taxon>
        <taxon>Diplomonadida</taxon>
        <taxon>Hexamitidae</taxon>
        <taxon>Hexamitinae</taxon>
        <taxon>Trepomonas</taxon>
    </lineage>
</organism>
<evidence type="ECO:0000313" key="1">
    <source>
        <dbReference type="EMBL" id="JAP88992.1"/>
    </source>
</evidence>
<name>A0A146JWM4_9EUKA</name>
<dbReference type="EMBL" id="GDID01007614">
    <property type="protein sequence ID" value="JAP88992.1"/>
    <property type="molecule type" value="Transcribed_RNA"/>
</dbReference>
<protein>
    <submittedName>
        <fullName evidence="1">Uncharacterized protein</fullName>
    </submittedName>
</protein>
<proteinExistence type="predicted"/>
<accession>A0A146JWM4</accession>